<evidence type="ECO:0008006" key="3">
    <source>
        <dbReference type="Google" id="ProtNLM"/>
    </source>
</evidence>
<evidence type="ECO:0000313" key="1">
    <source>
        <dbReference type="EMBL" id="MEQ2444994.1"/>
    </source>
</evidence>
<sequence length="100" mass="10628">MDSLEQSGGRIASAIVKLGGKGQAPSPFRLGQVLEAGQGRLRVSCGGLQLERGDLYLAAGLDYQWTEDTGGPELLRSGDTVALLSADEQTYYLVARMVRA</sequence>
<reference evidence="1 2" key="1">
    <citation type="submission" date="2024-03" db="EMBL/GenBank/DDBJ databases">
        <title>Human intestinal bacterial collection.</title>
        <authorList>
            <person name="Pauvert C."/>
            <person name="Hitch T.C.A."/>
            <person name="Clavel T."/>
        </authorList>
    </citation>
    <scope>NUCLEOTIDE SEQUENCE [LARGE SCALE GENOMIC DNA]</scope>
    <source>
        <strain evidence="1 2">CLA-AP-H29</strain>
    </source>
</reference>
<dbReference type="RefSeq" id="WP_349232650.1">
    <property type="nucleotide sequence ID" value="NZ_JBBMFK010000040.1"/>
</dbReference>
<dbReference type="Proteomes" id="UP001464378">
    <property type="component" value="Unassembled WGS sequence"/>
</dbReference>
<organism evidence="1 2">
    <name type="scientific">Pseudoflavonifractor intestinihominis</name>
    <dbReference type="NCBI Taxonomy" id="3133171"/>
    <lineage>
        <taxon>Bacteria</taxon>
        <taxon>Bacillati</taxon>
        <taxon>Bacillota</taxon>
        <taxon>Clostridia</taxon>
        <taxon>Eubacteriales</taxon>
        <taxon>Oscillospiraceae</taxon>
        <taxon>Pseudoflavonifractor</taxon>
    </lineage>
</organism>
<proteinExistence type="predicted"/>
<dbReference type="EMBL" id="JBBMFK010000040">
    <property type="protein sequence ID" value="MEQ2444994.1"/>
    <property type="molecule type" value="Genomic_DNA"/>
</dbReference>
<gene>
    <name evidence="1" type="ORF">WMO64_16195</name>
</gene>
<accession>A0ABV1ECE8</accession>
<comment type="caution">
    <text evidence="1">The sequence shown here is derived from an EMBL/GenBank/DDBJ whole genome shotgun (WGS) entry which is preliminary data.</text>
</comment>
<protein>
    <recommendedName>
        <fullName evidence="3">DUF2577 domain-containing protein</fullName>
    </recommendedName>
</protein>
<evidence type="ECO:0000313" key="2">
    <source>
        <dbReference type="Proteomes" id="UP001464378"/>
    </source>
</evidence>
<name>A0ABV1ECE8_9FIRM</name>
<keyword evidence="2" id="KW-1185">Reference proteome</keyword>